<dbReference type="PANTHER" id="PTHR43768">
    <property type="entry name" value="TREHALOSE 6-PHOSPHATE PHOSPHATASE"/>
    <property type="match status" value="1"/>
</dbReference>
<gene>
    <name evidence="3" type="primary">otsB</name>
    <name evidence="3" type="ORF">E2L08_11435</name>
</gene>
<proteinExistence type="inferred from homology"/>
<dbReference type="Proteomes" id="UP000295701">
    <property type="component" value="Unassembled WGS sequence"/>
</dbReference>
<evidence type="ECO:0000256" key="1">
    <source>
        <dbReference type="ARBA" id="ARBA00022801"/>
    </source>
</evidence>
<sequence>MNFYELIGFSEEMPEPDPGKPRLPPPGDACVFLDMDGTLVDIADRPDGIAISPDLGALLDDLLDRTDGRTAIVSGRDTATLKGFLPGFRGVMVGSHGAERRGGGLPDVTSELPSDFGCIRKVLRTYADHRDGVLYEEKPYSAALHFRQAPDAMPGVERFLEAFVADWEGLTLHRAKMALEIMLSDVSKGRAVADLHSLWGDGTTPIAIGDDRTDEGMLRYAVERGGIGVKVGDGPTAASCRLSTPREVRALLRDWLDDGGHRP</sequence>
<dbReference type="EC" id="3.1.3.12" evidence="2"/>
<dbReference type="Pfam" id="PF02358">
    <property type="entry name" value="Trehalose_PPase"/>
    <property type="match status" value="1"/>
</dbReference>
<dbReference type="UniPathway" id="UPA00299"/>
<dbReference type="Gene3D" id="3.30.70.1020">
    <property type="entry name" value="Trehalose-6-phosphate phosphatase related protein, domain 2"/>
    <property type="match status" value="1"/>
</dbReference>
<keyword evidence="2" id="KW-0479">Metal-binding</keyword>
<dbReference type="NCBIfam" id="TIGR00685">
    <property type="entry name" value="T6PP"/>
    <property type="match status" value="1"/>
</dbReference>
<organism evidence="3 4">
    <name type="scientific">Palleronia sediminis</name>
    <dbReference type="NCBI Taxonomy" id="2547833"/>
    <lineage>
        <taxon>Bacteria</taxon>
        <taxon>Pseudomonadati</taxon>
        <taxon>Pseudomonadota</taxon>
        <taxon>Alphaproteobacteria</taxon>
        <taxon>Rhodobacterales</taxon>
        <taxon>Roseobacteraceae</taxon>
        <taxon>Palleronia</taxon>
    </lineage>
</organism>
<comment type="pathway">
    <text evidence="2">Glycan biosynthesis; trehalose biosynthesis.</text>
</comment>
<keyword evidence="1 2" id="KW-0378">Hydrolase</keyword>
<dbReference type="InterPro" id="IPR044651">
    <property type="entry name" value="OTSB-like"/>
</dbReference>
<comment type="function">
    <text evidence="2">Removes the phosphate from trehalose 6-phosphate to produce free trehalose.</text>
</comment>
<dbReference type="AlphaFoldDB" id="A0A4V3B986"/>
<name>A0A4V3B986_9RHOB</name>
<comment type="caution">
    <text evidence="3">The sequence shown here is derived from an EMBL/GenBank/DDBJ whole genome shotgun (WGS) entry which is preliminary data.</text>
</comment>
<dbReference type="InterPro" id="IPR003337">
    <property type="entry name" value="Trehalose_PPase"/>
</dbReference>
<comment type="similarity">
    <text evidence="2">Belongs to the trehalose phosphatase family.</text>
</comment>
<accession>A0A4V3B986</accession>
<evidence type="ECO:0000256" key="2">
    <source>
        <dbReference type="RuleBase" id="RU361117"/>
    </source>
</evidence>
<reference evidence="3 4" key="1">
    <citation type="submission" date="2019-03" db="EMBL/GenBank/DDBJ databases">
        <title>Primorskyibacter sp. SS33 isolated from sediments.</title>
        <authorList>
            <person name="Xunke S."/>
        </authorList>
    </citation>
    <scope>NUCLEOTIDE SEQUENCE [LARGE SCALE GENOMIC DNA]</scope>
    <source>
        <strain evidence="3 4">SS33</strain>
    </source>
</reference>
<dbReference type="PANTHER" id="PTHR43768:SF3">
    <property type="entry name" value="TREHALOSE 6-PHOSPHATE PHOSPHATASE"/>
    <property type="match status" value="1"/>
</dbReference>
<dbReference type="InterPro" id="IPR036412">
    <property type="entry name" value="HAD-like_sf"/>
</dbReference>
<dbReference type="GO" id="GO:0046872">
    <property type="term" value="F:metal ion binding"/>
    <property type="evidence" value="ECO:0007669"/>
    <property type="project" value="UniProtKB-KW"/>
</dbReference>
<keyword evidence="2" id="KW-0460">Magnesium</keyword>
<dbReference type="SUPFAM" id="SSF56784">
    <property type="entry name" value="HAD-like"/>
    <property type="match status" value="1"/>
</dbReference>
<dbReference type="Gene3D" id="3.40.50.1000">
    <property type="entry name" value="HAD superfamily/HAD-like"/>
    <property type="match status" value="1"/>
</dbReference>
<dbReference type="GO" id="GO:0005992">
    <property type="term" value="P:trehalose biosynthetic process"/>
    <property type="evidence" value="ECO:0007669"/>
    <property type="project" value="UniProtKB-UniPathway"/>
</dbReference>
<dbReference type="InterPro" id="IPR023214">
    <property type="entry name" value="HAD_sf"/>
</dbReference>
<evidence type="ECO:0000313" key="3">
    <source>
        <dbReference type="EMBL" id="TDL78309.1"/>
    </source>
</evidence>
<comment type="cofactor">
    <cofactor evidence="2">
        <name>Mg(2+)</name>
        <dbReference type="ChEBI" id="CHEBI:18420"/>
    </cofactor>
</comment>
<protein>
    <recommendedName>
        <fullName evidence="2">Trehalose 6-phosphate phosphatase</fullName>
        <ecNumber evidence="2">3.1.3.12</ecNumber>
    </recommendedName>
</protein>
<dbReference type="OrthoDB" id="9814913at2"/>
<dbReference type="GO" id="GO:0004805">
    <property type="term" value="F:trehalose-phosphatase activity"/>
    <property type="evidence" value="ECO:0007669"/>
    <property type="project" value="UniProtKB-EC"/>
</dbReference>
<dbReference type="EMBL" id="SNAA01000012">
    <property type="protein sequence ID" value="TDL78309.1"/>
    <property type="molecule type" value="Genomic_DNA"/>
</dbReference>
<comment type="catalytic activity">
    <reaction evidence="2">
        <text>alpha,alpha-trehalose 6-phosphate + H2O = alpha,alpha-trehalose + phosphate</text>
        <dbReference type="Rhea" id="RHEA:23420"/>
        <dbReference type="ChEBI" id="CHEBI:15377"/>
        <dbReference type="ChEBI" id="CHEBI:16551"/>
        <dbReference type="ChEBI" id="CHEBI:43474"/>
        <dbReference type="ChEBI" id="CHEBI:58429"/>
        <dbReference type="EC" id="3.1.3.12"/>
    </reaction>
</comment>
<evidence type="ECO:0000313" key="4">
    <source>
        <dbReference type="Proteomes" id="UP000295701"/>
    </source>
</evidence>
<keyword evidence="4" id="KW-1185">Reference proteome</keyword>